<evidence type="ECO:0008006" key="3">
    <source>
        <dbReference type="Google" id="ProtNLM"/>
    </source>
</evidence>
<dbReference type="AlphaFoldDB" id="A0A0G0XE44"/>
<dbReference type="Gene3D" id="2.60.40.10">
    <property type="entry name" value="Immunoglobulins"/>
    <property type="match status" value="1"/>
</dbReference>
<dbReference type="Proteomes" id="UP000034371">
    <property type="component" value="Unassembled WGS sequence"/>
</dbReference>
<accession>A0A0G0XE44</accession>
<dbReference type="PANTHER" id="PTHR12631">
    <property type="entry name" value="ALPHA-L-IDURONIDASE"/>
    <property type="match status" value="1"/>
</dbReference>
<comment type="caution">
    <text evidence="1">The sequence shown here is derived from an EMBL/GenBank/DDBJ whole genome shotgun (WGS) entry which is preliminary data.</text>
</comment>
<dbReference type="InterPro" id="IPR017853">
    <property type="entry name" value="GH"/>
</dbReference>
<proteinExistence type="predicted"/>
<dbReference type="InterPro" id="IPR051923">
    <property type="entry name" value="Glycosyl_Hydrolase_39"/>
</dbReference>
<dbReference type="EMBL" id="LCBY01000013">
    <property type="protein sequence ID" value="KKS22682.1"/>
    <property type="molecule type" value="Genomic_DNA"/>
</dbReference>
<dbReference type="InterPro" id="IPR013783">
    <property type="entry name" value="Ig-like_fold"/>
</dbReference>
<dbReference type="SUPFAM" id="SSF51445">
    <property type="entry name" value="(Trans)glycosidases"/>
    <property type="match status" value="1"/>
</dbReference>
<name>A0A0G0XE44_9BACT</name>
<gene>
    <name evidence="1" type="ORF">UU78_C0013G0008</name>
</gene>
<evidence type="ECO:0000313" key="1">
    <source>
        <dbReference type="EMBL" id="KKS22682.1"/>
    </source>
</evidence>
<sequence length="470" mass="52976">MLLVASVFLSQIRPVNAIVDPLSTPNNKFGVHIVDENDLDDAAKLVNSSGGEWGYVTIVIREDERDAGRWQKVFDRMRELKLIPVVRLATRGTADGWEVPTEQDAEEWAHFLNKLNWVVKNRYIILFNEPNHAHEWEGTIDPAGYTKIARHFRNTLKQTSEDFFILPAGFDQAAGNTDDSLSVEIYYRMMYESDPDIFTLFDGWTSHSYPNPHFSGSITASGRQSIQGYVWELQYLAAYGLPQNIPVFITETGWAHREGTTENTSYKPAEEVAQLFQIAYTDVWDDPQIVMVSPFLLNYQAEPFDNFSWKKPGSTEFYPQFSKVISLGKQSGLPIQVDVASVQMVHVITSLVTDSQFFVPIRVHNTGQTIWHSADTSLIVYDEAHKPIGTLPIPTLKPFQTAIIKLPITTPSQAGSVLFSVAVQRNNTTVGDPVSFTISVHEPDHSENTIVNFIREIVLKEIVEVVRAAN</sequence>
<reference evidence="1 2" key="1">
    <citation type="journal article" date="2015" name="Nature">
        <title>rRNA introns, odd ribosomes, and small enigmatic genomes across a large radiation of phyla.</title>
        <authorList>
            <person name="Brown C.T."/>
            <person name="Hug L.A."/>
            <person name="Thomas B.C."/>
            <person name="Sharon I."/>
            <person name="Castelle C.J."/>
            <person name="Singh A."/>
            <person name="Wilkins M.J."/>
            <person name="Williams K.H."/>
            <person name="Banfield J.F."/>
        </authorList>
    </citation>
    <scope>NUCLEOTIDE SEQUENCE [LARGE SCALE GENOMIC DNA]</scope>
</reference>
<dbReference type="PANTHER" id="PTHR12631:SF10">
    <property type="entry name" value="BETA-XYLOSIDASE-LIKE PROTEIN-RELATED"/>
    <property type="match status" value="1"/>
</dbReference>
<dbReference type="GO" id="GO:0004553">
    <property type="term" value="F:hydrolase activity, hydrolyzing O-glycosyl compounds"/>
    <property type="evidence" value="ECO:0007669"/>
    <property type="project" value="TreeGrafter"/>
</dbReference>
<evidence type="ECO:0000313" key="2">
    <source>
        <dbReference type="Proteomes" id="UP000034371"/>
    </source>
</evidence>
<protein>
    <recommendedName>
        <fullName evidence="3">Glycoside hydrolase family 5 domain-containing protein</fullName>
    </recommendedName>
</protein>
<dbReference type="Gene3D" id="3.20.20.80">
    <property type="entry name" value="Glycosidases"/>
    <property type="match status" value="1"/>
</dbReference>
<organism evidence="1 2">
    <name type="scientific">Candidatus Roizmanbacteria bacterium GW2011_GWC2_41_7</name>
    <dbReference type="NCBI Taxonomy" id="1618487"/>
    <lineage>
        <taxon>Bacteria</taxon>
        <taxon>Candidatus Roizmaniibacteriota</taxon>
    </lineage>
</organism>